<dbReference type="Proteomes" id="UP000320762">
    <property type="component" value="Unassembled WGS sequence"/>
</dbReference>
<comment type="caution">
    <text evidence="2">The sequence shown here is derived from an EMBL/GenBank/DDBJ whole genome shotgun (WGS) entry which is preliminary data.</text>
</comment>
<dbReference type="AlphaFoldDB" id="A0A550CBB5"/>
<evidence type="ECO:0000313" key="2">
    <source>
        <dbReference type="EMBL" id="TRM62095.1"/>
    </source>
</evidence>
<proteinExistence type="predicted"/>
<reference evidence="2 3" key="1">
    <citation type="journal article" date="2019" name="New Phytol.">
        <title>Comparative genomics reveals unique wood-decay strategies and fruiting body development in the Schizophyllaceae.</title>
        <authorList>
            <person name="Almasi E."/>
            <person name="Sahu N."/>
            <person name="Krizsan K."/>
            <person name="Balint B."/>
            <person name="Kovacs G.M."/>
            <person name="Kiss B."/>
            <person name="Cseklye J."/>
            <person name="Drula E."/>
            <person name="Henrissat B."/>
            <person name="Nagy I."/>
            <person name="Chovatia M."/>
            <person name="Adam C."/>
            <person name="LaButti K."/>
            <person name="Lipzen A."/>
            <person name="Riley R."/>
            <person name="Grigoriev I.V."/>
            <person name="Nagy L.G."/>
        </authorList>
    </citation>
    <scope>NUCLEOTIDE SEQUENCE [LARGE SCALE GENOMIC DNA]</scope>
    <source>
        <strain evidence="2 3">NL-1724</strain>
    </source>
</reference>
<organism evidence="2 3">
    <name type="scientific">Schizophyllum amplum</name>
    <dbReference type="NCBI Taxonomy" id="97359"/>
    <lineage>
        <taxon>Eukaryota</taxon>
        <taxon>Fungi</taxon>
        <taxon>Dikarya</taxon>
        <taxon>Basidiomycota</taxon>
        <taxon>Agaricomycotina</taxon>
        <taxon>Agaricomycetes</taxon>
        <taxon>Agaricomycetidae</taxon>
        <taxon>Agaricales</taxon>
        <taxon>Schizophyllaceae</taxon>
        <taxon>Schizophyllum</taxon>
    </lineage>
</organism>
<evidence type="ECO:0000256" key="1">
    <source>
        <dbReference type="SAM" id="MobiDB-lite"/>
    </source>
</evidence>
<sequence>MRASLGALPRPRACTTLARPRYTSEREEPTGNEFDAARCSARQARATRIIRQADDAPAPSMRSQSGESHILNPLMSHTRRPLTAHAHLGRYRTRQAPCPRRTHPAIDTSHLPTPNMSGVSSSALTSVLLVRRNIVPTFRTRTLLQHHSHTPTVLSVTNAQ</sequence>
<keyword evidence="3" id="KW-1185">Reference proteome</keyword>
<accession>A0A550CBB5</accession>
<gene>
    <name evidence="2" type="ORF">BD626DRAFT_499885</name>
</gene>
<protein>
    <submittedName>
        <fullName evidence="2">Uncharacterized protein</fullName>
    </submittedName>
</protein>
<dbReference type="EMBL" id="VDMD01000014">
    <property type="protein sequence ID" value="TRM62095.1"/>
    <property type="molecule type" value="Genomic_DNA"/>
</dbReference>
<evidence type="ECO:0000313" key="3">
    <source>
        <dbReference type="Proteomes" id="UP000320762"/>
    </source>
</evidence>
<name>A0A550CBB5_9AGAR</name>
<feature type="region of interest" description="Disordered" evidence="1">
    <location>
        <begin position="1"/>
        <end position="38"/>
    </location>
</feature>